<keyword evidence="2" id="KW-1185">Reference proteome</keyword>
<name>A0ACC0FVR7_9ERIC</name>
<protein>
    <submittedName>
        <fullName evidence="1">Peptidyl-prolyl cis-trans isomerase FKBP12</fullName>
    </submittedName>
</protein>
<reference evidence="1 2" key="1">
    <citation type="journal article" date="2022" name="Plant J.">
        <title>Chromosome-level genome of Camellia lanceoleosa provides a valuable resource for understanding genome evolution and self-incompatibility.</title>
        <authorList>
            <person name="Gong W."/>
            <person name="Xiao S."/>
            <person name="Wang L."/>
            <person name="Liao Z."/>
            <person name="Chang Y."/>
            <person name="Mo W."/>
            <person name="Hu G."/>
            <person name="Li W."/>
            <person name="Zhao G."/>
            <person name="Zhu H."/>
            <person name="Hu X."/>
            <person name="Ji K."/>
            <person name="Xiang X."/>
            <person name="Song Q."/>
            <person name="Yuan D."/>
            <person name="Jin S."/>
            <person name="Zhang L."/>
        </authorList>
    </citation>
    <scope>NUCLEOTIDE SEQUENCE [LARGE SCALE GENOMIC DNA]</scope>
    <source>
        <strain evidence="1">SQ_2022a</strain>
    </source>
</reference>
<accession>A0ACC0FVR7</accession>
<sequence>MSRERWDEGVLGMQVGEVAPLRCSPDYAYGPSGFPAWGIQPNSVLVFEIEVLNAKSTEGGGGGGGGGSGGGGGGVVWLSETERRGGVLRRLFAGRTEGGKDGGGGGDGVGSGGVVWLPKTEGGGGGWS</sequence>
<evidence type="ECO:0000313" key="1">
    <source>
        <dbReference type="EMBL" id="KAI7992182.1"/>
    </source>
</evidence>
<dbReference type="Proteomes" id="UP001060215">
    <property type="component" value="Chromosome 13"/>
</dbReference>
<evidence type="ECO:0000313" key="2">
    <source>
        <dbReference type="Proteomes" id="UP001060215"/>
    </source>
</evidence>
<proteinExistence type="predicted"/>
<comment type="caution">
    <text evidence="1">The sequence shown here is derived from an EMBL/GenBank/DDBJ whole genome shotgun (WGS) entry which is preliminary data.</text>
</comment>
<gene>
    <name evidence="1" type="ORF">LOK49_LG12G00297</name>
</gene>
<dbReference type="EMBL" id="CM045770">
    <property type="protein sequence ID" value="KAI7992182.1"/>
    <property type="molecule type" value="Genomic_DNA"/>
</dbReference>
<organism evidence="1 2">
    <name type="scientific">Camellia lanceoleosa</name>
    <dbReference type="NCBI Taxonomy" id="1840588"/>
    <lineage>
        <taxon>Eukaryota</taxon>
        <taxon>Viridiplantae</taxon>
        <taxon>Streptophyta</taxon>
        <taxon>Embryophyta</taxon>
        <taxon>Tracheophyta</taxon>
        <taxon>Spermatophyta</taxon>
        <taxon>Magnoliopsida</taxon>
        <taxon>eudicotyledons</taxon>
        <taxon>Gunneridae</taxon>
        <taxon>Pentapetalae</taxon>
        <taxon>asterids</taxon>
        <taxon>Ericales</taxon>
        <taxon>Theaceae</taxon>
        <taxon>Camellia</taxon>
    </lineage>
</organism>
<keyword evidence="1" id="KW-0413">Isomerase</keyword>